<evidence type="ECO:0000313" key="2">
    <source>
        <dbReference type="EMBL" id="GAE37672.1"/>
    </source>
</evidence>
<feature type="transmembrane region" description="Helical" evidence="1">
    <location>
        <begin position="39"/>
        <end position="60"/>
    </location>
</feature>
<organism evidence="2 3">
    <name type="scientific">Halalkalibacter akibai (strain ATCC 43226 / DSM 21942 / CIP 109018 / JCM 9157 / 1139)</name>
    <name type="common">Bacillus akibai</name>
    <dbReference type="NCBI Taxonomy" id="1236973"/>
    <lineage>
        <taxon>Bacteria</taxon>
        <taxon>Bacillati</taxon>
        <taxon>Bacillota</taxon>
        <taxon>Bacilli</taxon>
        <taxon>Bacillales</taxon>
        <taxon>Bacillaceae</taxon>
        <taxon>Halalkalibacter</taxon>
    </lineage>
</organism>
<keyword evidence="1" id="KW-1133">Transmembrane helix</keyword>
<keyword evidence="1" id="KW-0472">Membrane</keyword>
<name>W4R0H9_HALA3</name>
<gene>
    <name evidence="2" type="ORF">JCM9157_4990</name>
</gene>
<dbReference type="STRING" id="1236973.JCM9157_4990"/>
<sequence length="235" mass="27444">MLAEFDLEQGEVYKIAMQQKQPFEKMNNIFKSFRTFSKILKWMTVLAVFITIILIGKGYVDTGDLANDFKHQEMIEQEQQNIMNSAFENVVNTGTSGLQKVSNDYSNQIKYIAVFSTKEIEPLSDDYSKPKVIYPLPYEKSEAIYENGQLITEKITPTDYDIGTMAMEKDGYIVQFEYTKHHLNEVERAFQTKHYSRSYLQIWIPALVAMLMTICLYFLYRGIKNNNRKAQKLIE</sequence>
<evidence type="ECO:0000313" key="3">
    <source>
        <dbReference type="Proteomes" id="UP000018896"/>
    </source>
</evidence>
<keyword evidence="3" id="KW-1185">Reference proteome</keyword>
<dbReference type="Proteomes" id="UP000018896">
    <property type="component" value="Unassembled WGS sequence"/>
</dbReference>
<dbReference type="AlphaFoldDB" id="W4R0H9"/>
<protein>
    <submittedName>
        <fullName evidence="2">Uncharacterized protein</fullName>
    </submittedName>
</protein>
<keyword evidence="1" id="KW-0812">Transmembrane</keyword>
<evidence type="ECO:0000256" key="1">
    <source>
        <dbReference type="SAM" id="Phobius"/>
    </source>
</evidence>
<accession>W4R0H9</accession>
<dbReference type="EMBL" id="BAUV01000102">
    <property type="protein sequence ID" value="GAE37672.1"/>
    <property type="molecule type" value="Genomic_DNA"/>
</dbReference>
<feature type="transmembrane region" description="Helical" evidence="1">
    <location>
        <begin position="202"/>
        <end position="220"/>
    </location>
</feature>
<proteinExistence type="predicted"/>
<reference evidence="2 3" key="1">
    <citation type="journal article" date="2014" name="Genome Announc.">
        <title>Draft Genome Sequences of Three Alkaliphilic Bacillus Strains, Bacillus wakoensis JCM 9140T, Bacillus akibai JCM 9157T, and Bacillus hemicellulosilyticus JCM 9152T.</title>
        <authorList>
            <person name="Yuki M."/>
            <person name="Oshima K."/>
            <person name="Suda W."/>
            <person name="Oshida Y."/>
            <person name="Kitamura K."/>
            <person name="Iida T."/>
            <person name="Hattori M."/>
            <person name="Ohkuma M."/>
        </authorList>
    </citation>
    <scope>NUCLEOTIDE SEQUENCE [LARGE SCALE GENOMIC DNA]</scope>
    <source>
        <strain evidence="2 3">JCM 9157</strain>
    </source>
</reference>
<comment type="caution">
    <text evidence="2">The sequence shown here is derived from an EMBL/GenBank/DDBJ whole genome shotgun (WGS) entry which is preliminary data.</text>
</comment>